<accession>A0A6C2YJF8</accession>
<protein>
    <submittedName>
        <fullName evidence="2">Uncharacterized protein</fullName>
    </submittedName>
</protein>
<keyword evidence="1" id="KW-0472">Membrane</keyword>
<feature type="transmembrane region" description="Helical" evidence="1">
    <location>
        <begin position="43"/>
        <end position="69"/>
    </location>
</feature>
<proteinExistence type="predicted"/>
<dbReference type="EMBL" id="LR593887">
    <property type="protein sequence ID" value="VTR97629.1"/>
    <property type="molecule type" value="Genomic_DNA"/>
</dbReference>
<dbReference type="AlphaFoldDB" id="A0A6C2YJF8"/>
<dbReference type="EMBL" id="LR586016">
    <property type="protein sequence ID" value="VIP01102.1"/>
    <property type="molecule type" value="Genomic_DNA"/>
</dbReference>
<keyword evidence="3" id="KW-1185">Reference proteome</keyword>
<organism evidence="2">
    <name type="scientific">Tuwongella immobilis</name>
    <dbReference type="NCBI Taxonomy" id="692036"/>
    <lineage>
        <taxon>Bacteria</taxon>
        <taxon>Pseudomonadati</taxon>
        <taxon>Planctomycetota</taxon>
        <taxon>Planctomycetia</taxon>
        <taxon>Gemmatales</taxon>
        <taxon>Gemmataceae</taxon>
        <taxon>Tuwongella</taxon>
    </lineage>
</organism>
<dbReference type="RefSeq" id="WP_162656345.1">
    <property type="nucleotide sequence ID" value="NZ_LR593887.1"/>
</dbReference>
<reference evidence="2" key="1">
    <citation type="submission" date="2019-04" db="EMBL/GenBank/DDBJ databases">
        <authorList>
            <consortium name="Science for Life Laboratories"/>
        </authorList>
    </citation>
    <scope>NUCLEOTIDE SEQUENCE</scope>
    <source>
        <strain evidence="2">MBLW1</strain>
    </source>
</reference>
<dbReference type="KEGG" id="tim:GMBLW1_28580"/>
<keyword evidence="1" id="KW-1133">Transmembrane helix</keyword>
<gene>
    <name evidence="2" type="ORF">GMBLW1_28580</name>
</gene>
<evidence type="ECO:0000313" key="3">
    <source>
        <dbReference type="Proteomes" id="UP000464378"/>
    </source>
</evidence>
<evidence type="ECO:0000313" key="2">
    <source>
        <dbReference type="EMBL" id="VIP01102.1"/>
    </source>
</evidence>
<name>A0A6C2YJF8_9BACT</name>
<evidence type="ECO:0000256" key="1">
    <source>
        <dbReference type="SAM" id="Phobius"/>
    </source>
</evidence>
<dbReference type="InParanoid" id="A0A6C2YJF8"/>
<sequence>MPWIILSISLAVLMGGVWLIVLTSRRYGFQQAGQNIFSRAGALLTAGVMFIMAGLIAGLFSIFILLAAADLRQTWNDELTKMFGRPPDRLELDDPYAGSLSGSKGLAWFGSDCYEIQCKGSKLIRRDGKDWREYDLTATPIPIPELRRE</sequence>
<keyword evidence="1" id="KW-0812">Transmembrane</keyword>
<dbReference type="Proteomes" id="UP000464378">
    <property type="component" value="Chromosome"/>
</dbReference>